<evidence type="ECO:0000259" key="11">
    <source>
        <dbReference type="Pfam" id="PF05193"/>
    </source>
</evidence>
<dbReference type="GO" id="GO:0006508">
    <property type="term" value="P:proteolysis"/>
    <property type="evidence" value="ECO:0007669"/>
    <property type="project" value="UniProtKB-KW"/>
</dbReference>
<dbReference type="Gene3D" id="3.30.830.10">
    <property type="entry name" value="Metalloenzyme, LuxS/M16 peptidase-like"/>
    <property type="match status" value="4"/>
</dbReference>
<evidence type="ECO:0000256" key="4">
    <source>
        <dbReference type="ARBA" id="ARBA00022723"/>
    </source>
</evidence>
<dbReference type="GO" id="GO:0046872">
    <property type="term" value="F:metal ion binding"/>
    <property type="evidence" value="ECO:0007669"/>
    <property type="project" value="UniProtKB-KW"/>
</dbReference>
<evidence type="ECO:0000313" key="13">
    <source>
        <dbReference type="Proteomes" id="UP000228945"/>
    </source>
</evidence>
<dbReference type="InterPro" id="IPR011765">
    <property type="entry name" value="Pept_M16_N"/>
</dbReference>
<accession>A0A2D2B134</accession>
<dbReference type="Pfam" id="PF05193">
    <property type="entry name" value="Peptidase_M16_C"/>
    <property type="match status" value="2"/>
</dbReference>
<evidence type="ECO:0000256" key="8">
    <source>
        <dbReference type="RuleBase" id="RU004447"/>
    </source>
</evidence>
<keyword evidence="13" id="KW-1185">Reference proteome</keyword>
<evidence type="ECO:0000256" key="2">
    <source>
        <dbReference type="ARBA" id="ARBA00007261"/>
    </source>
</evidence>
<dbReference type="AlphaFoldDB" id="A0A2D2B134"/>
<evidence type="ECO:0000259" key="10">
    <source>
        <dbReference type="Pfam" id="PF00675"/>
    </source>
</evidence>
<proteinExistence type="inferred from homology"/>
<keyword evidence="7" id="KW-0482">Metalloprotease</keyword>
<evidence type="ECO:0000313" key="12">
    <source>
        <dbReference type="EMBL" id="ATQ43917.1"/>
    </source>
</evidence>
<dbReference type="PANTHER" id="PTHR43690">
    <property type="entry name" value="NARDILYSIN"/>
    <property type="match status" value="1"/>
</dbReference>
<feature type="domain" description="Peptidase M16 C-terminal" evidence="11">
    <location>
        <begin position="250"/>
        <end position="427"/>
    </location>
</feature>
<dbReference type="InterPro" id="IPR011249">
    <property type="entry name" value="Metalloenz_LuxS/M16"/>
</dbReference>
<dbReference type="EMBL" id="CP024201">
    <property type="protein sequence ID" value="ATQ43917.1"/>
    <property type="molecule type" value="Genomic_DNA"/>
</dbReference>
<keyword evidence="4" id="KW-0479">Metal-binding</keyword>
<keyword evidence="6" id="KW-0862">Zinc</keyword>
<sequence length="982" mass="105737">MIRLVRPALVAVSALSLTACAGLTDKLPSFSGKASDAPAAAAKPAKPALFASAAAPALQPGQWPQAATDVAADPTVRFGALPNGMRYALMRNATPPGQAALRLHIAAGSLMETDAQQGLAHFLEHMAFNGSKGIPEGEMVKALERQGLAFGADTNASTGFDETVYQLDLPRTDDATVDLSLKMMRETASELLIAADAVDRERGVVLSEERTRDGPSWRVFKARLNFNLKGQRPPERLPIGKVDVLRTAPRDEIVDFYHRYYRPERATLVMVGDFDVDAMEAKIKGLFGDWSGTGPAGANPDRGKVAKRDLETMIVVEPGSATNMQISWVSPPDLARDSNAERRKSWTEQLGFAVLNRRLEAIARGGQPPFLSAGAFAGDQFRTARITTLAVTARPGEWQPALTAVDAEQRRAVQYGVRQDELDREIAEIRASLTARVAAAATRRTPNLADGIVGSIGDEEVVTSPAQDLAFFEALVKDLKAETVSAALKKAFAGSGPLVFVATPKPIDGNEAAVTAALESARKVAVAPPEAVRQVAWPYESFGAPSKVVEQTDVTDLDAAFVRFENGVRLTVKPTKFRDDQVLVKVRIGDGLLSQPADRQSLGWASGAVIEGGLAKIPQEDIERVLASKLYGARFSVEDDAYSLSGGTRPEDLDTQLQVLAAYASEPGWRPEAFERLRTYAGTLNAQWEATDNGVFSRDLAGLLHNGDRRWTWPSAQDLASAAPGDLKTAFNSALTTGPLEIVIVGDITEEKAIAAVARTFGALPARAQRKDDPMGVVGFPAPNAAPEVLTHKGRDDQAVAYVAWKTDDFFADMQRARNAAVLADVMNLRLTDELREKQGATYSPSVGSVASDVWRGWGYVSARVEVPPALVDGFYRDVAKIAADLRASPPTADEMDRAKKPRLERLTKARETNEYWLGELAGAQTDPRRLATIRSLLAGYERVTAADVQAAAKQYLTEDKAWRLVVRPATAGGTPDKAAAQ</sequence>
<comment type="similarity">
    <text evidence="2 8">Belongs to the peptidase M16 family.</text>
</comment>
<evidence type="ECO:0000256" key="6">
    <source>
        <dbReference type="ARBA" id="ARBA00022833"/>
    </source>
</evidence>
<dbReference type="Pfam" id="PF00675">
    <property type="entry name" value="Peptidase_M16"/>
    <property type="match status" value="1"/>
</dbReference>
<dbReference type="Proteomes" id="UP000228945">
    <property type="component" value="Chromosome"/>
</dbReference>
<organism evidence="12 13">
    <name type="scientific">Caulobacter mirabilis</name>
    <dbReference type="NCBI Taxonomy" id="69666"/>
    <lineage>
        <taxon>Bacteria</taxon>
        <taxon>Pseudomonadati</taxon>
        <taxon>Pseudomonadota</taxon>
        <taxon>Alphaproteobacteria</taxon>
        <taxon>Caulobacterales</taxon>
        <taxon>Caulobacteraceae</taxon>
        <taxon>Caulobacter</taxon>
    </lineage>
</organism>
<protein>
    <submittedName>
        <fullName evidence="12">Peptidase M16</fullName>
    </submittedName>
</protein>
<dbReference type="GO" id="GO:0004222">
    <property type="term" value="F:metalloendopeptidase activity"/>
    <property type="evidence" value="ECO:0007669"/>
    <property type="project" value="InterPro"/>
</dbReference>
<dbReference type="PROSITE" id="PS00143">
    <property type="entry name" value="INSULINASE"/>
    <property type="match status" value="1"/>
</dbReference>
<dbReference type="KEGG" id="cmb:CSW64_16725"/>
<dbReference type="OrthoDB" id="9811314at2"/>
<keyword evidence="9" id="KW-0732">Signal</keyword>
<dbReference type="InterPro" id="IPR007863">
    <property type="entry name" value="Peptidase_M16_C"/>
</dbReference>
<dbReference type="PANTHER" id="PTHR43690:SF17">
    <property type="entry name" value="PROTEIN YHJJ"/>
    <property type="match status" value="1"/>
</dbReference>
<dbReference type="RefSeq" id="WP_099623165.1">
    <property type="nucleotide sequence ID" value="NZ_CP024201.1"/>
</dbReference>
<comment type="cofactor">
    <cofactor evidence="1">
        <name>Zn(2+)</name>
        <dbReference type="ChEBI" id="CHEBI:29105"/>
    </cofactor>
</comment>
<dbReference type="InterPro" id="IPR001431">
    <property type="entry name" value="Pept_M16_Zn_BS"/>
</dbReference>
<gene>
    <name evidence="12" type="ORF">CSW64_16725</name>
</gene>
<name>A0A2D2B134_9CAUL</name>
<dbReference type="PROSITE" id="PS51257">
    <property type="entry name" value="PROKAR_LIPOPROTEIN"/>
    <property type="match status" value="1"/>
</dbReference>
<evidence type="ECO:0000256" key="7">
    <source>
        <dbReference type="ARBA" id="ARBA00023049"/>
    </source>
</evidence>
<evidence type="ECO:0000256" key="9">
    <source>
        <dbReference type="SAM" id="SignalP"/>
    </source>
</evidence>
<dbReference type="SUPFAM" id="SSF63411">
    <property type="entry name" value="LuxS/MPP-like metallohydrolase"/>
    <property type="match status" value="3"/>
</dbReference>
<keyword evidence="5" id="KW-0378">Hydrolase</keyword>
<feature type="domain" description="Peptidase M16 C-terminal" evidence="11">
    <location>
        <begin position="726"/>
        <end position="901"/>
    </location>
</feature>
<keyword evidence="3" id="KW-0645">Protease</keyword>
<evidence type="ECO:0000256" key="3">
    <source>
        <dbReference type="ARBA" id="ARBA00022670"/>
    </source>
</evidence>
<evidence type="ECO:0000256" key="5">
    <source>
        <dbReference type="ARBA" id="ARBA00022801"/>
    </source>
</evidence>
<feature type="signal peptide" evidence="9">
    <location>
        <begin position="1"/>
        <end position="21"/>
    </location>
</feature>
<reference evidence="12 13" key="1">
    <citation type="submission" date="2017-10" db="EMBL/GenBank/DDBJ databases">
        <title>Genome sequence of Caulobacter mirabilis FWC38.</title>
        <authorList>
            <person name="Fiebig A."/>
            <person name="Crosson S."/>
        </authorList>
    </citation>
    <scope>NUCLEOTIDE SEQUENCE [LARGE SCALE GENOMIC DNA]</scope>
    <source>
        <strain evidence="12 13">FWC 38</strain>
    </source>
</reference>
<feature type="chain" id="PRO_5013850754" evidence="9">
    <location>
        <begin position="22"/>
        <end position="982"/>
    </location>
</feature>
<dbReference type="InterPro" id="IPR050626">
    <property type="entry name" value="Peptidase_M16"/>
</dbReference>
<feature type="domain" description="Peptidase M16 N-terminal" evidence="10">
    <location>
        <begin position="90"/>
        <end position="208"/>
    </location>
</feature>
<evidence type="ECO:0000256" key="1">
    <source>
        <dbReference type="ARBA" id="ARBA00001947"/>
    </source>
</evidence>